<dbReference type="InterPro" id="IPR003593">
    <property type="entry name" value="AAA+_ATPase"/>
</dbReference>
<sequence length="744" mass="84939">MSQPEFLYEIFADFMYSQELEDFSLDNGLVCRWMTGQAKISPKISSYYARPSRQELLAKTIEQNLLPLMADGSKAIQDIYTLFIQDDTISEEKKSELSVLYKAADTQPLFLAKLISFGMERQFVKRDARNRKLIAGGTLSPAVLNYIMDSEVPKPCRHFLGRDLELEQLHTLLEESSKVFLCGIAGIGKSELAKAYARAYKKEYTNILYLMYSGDLRQDIIDLDFSDDLQEDTEEERFRKHNRFLRSLKADTLLIIDNFNTTATKDTFLSVVLKYRCRVIFTTRSLFDNYTFMELKEISDPENLLSLMGCFYSGTQKHTSILKQIIQTVHSHTLAVELSARLLETGILEPQKLLFRLQEEKSALDATDTINIIKDGQSRKATYYDHIHTLFSLYQLSPEEQDIMRGLAFIPANGINGRLYAQWLKLPDMNTINDLFEKGFIQAQACRHIALHPMIQEVTVDETKPSVKNSSVLLGSLQDVCLHHGEEVSYYKQLFQTIENIICQIENNDTPAYLLFLENSFPYMEKYHYTAGMELVINKLSELLTDKTVGRSTDRALLLDYRAACEEKTEKAIKLEKEAIALIPEISEKNAHLVSNLYSNLGGLYKKAGKRDLAQQSMEQGLRILKQYGLLYYHDSIAQTANYAVLLTEMGQPERGLSALKKLSRMIRDLNSDQTIDYATVQEAMGGICLAAGDIRQATTHFKKALAIYEAIYNGEPDMIETKKQEILQTYTQAGIALRQRMLN</sequence>
<dbReference type="Gene3D" id="3.40.50.300">
    <property type="entry name" value="P-loop containing nucleotide triphosphate hydrolases"/>
    <property type="match status" value="1"/>
</dbReference>
<dbReference type="PANTHER" id="PTHR47691">
    <property type="entry name" value="REGULATOR-RELATED"/>
    <property type="match status" value="1"/>
</dbReference>
<dbReference type="InterPro" id="IPR027417">
    <property type="entry name" value="P-loop_NTPase"/>
</dbReference>
<proteinExistence type="predicted"/>
<gene>
    <name evidence="2" type="ORF">H9697_02030</name>
</gene>
<dbReference type="SUPFAM" id="SSF52540">
    <property type="entry name" value="P-loop containing nucleoside triphosphate hydrolases"/>
    <property type="match status" value="1"/>
</dbReference>
<dbReference type="PANTHER" id="PTHR47691:SF3">
    <property type="entry name" value="HTH-TYPE TRANSCRIPTIONAL REGULATOR RV0890C-RELATED"/>
    <property type="match status" value="1"/>
</dbReference>
<evidence type="ECO:0000313" key="2">
    <source>
        <dbReference type="EMBL" id="HJC73718.1"/>
    </source>
</evidence>
<evidence type="ECO:0000313" key="3">
    <source>
        <dbReference type="Proteomes" id="UP000823902"/>
    </source>
</evidence>
<dbReference type="InterPro" id="IPR002182">
    <property type="entry name" value="NB-ARC"/>
</dbReference>
<accession>A0A9D2Q870</accession>
<organism evidence="2 3">
    <name type="scientific">Candidatus Mediterraneibacter faecavium</name>
    <dbReference type="NCBI Taxonomy" id="2838668"/>
    <lineage>
        <taxon>Bacteria</taxon>
        <taxon>Bacillati</taxon>
        <taxon>Bacillota</taxon>
        <taxon>Clostridia</taxon>
        <taxon>Lachnospirales</taxon>
        <taxon>Lachnospiraceae</taxon>
        <taxon>Mediterraneibacter</taxon>
    </lineage>
</organism>
<dbReference type="SMART" id="SM00382">
    <property type="entry name" value="AAA"/>
    <property type="match status" value="1"/>
</dbReference>
<reference evidence="2" key="2">
    <citation type="submission" date="2021-04" db="EMBL/GenBank/DDBJ databases">
        <authorList>
            <person name="Gilroy R."/>
        </authorList>
    </citation>
    <scope>NUCLEOTIDE SEQUENCE</scope>
    <source>
        <strain evidence="2">CHK196-7946</strain>
    </source>
</reference>
<dbReference type="GO" id="GO:0043531">
    <property type="term" value="F:ADP binding"/>
    <property type="evidence" value="ECO:0007669"/>
    <property type="project" value="InterPro"/>
</dbReference>
<dbReference type="SUPFAM" id="SSF48452">
    <property type="entry name" value="TPR-like"/>
    <property type="match status" value="1"/>
</dbReference>
<dbReference type="InterPro" id="IPR011990">
    <property type="entry name" value="TPR-like_helical_dom_sf"/>
</dbReference>
<protein>
    <submittedName>
        <fullName evidence="2">Tetratricopeptide repeat protein</fullName>
    </submittedName>
</protein>
<dbReference type="Pfam" id="PF00931">
    <property type="entry name" value="NB-ARC"/>
    <property type="match status" value="1"/>
</dbReference>
<dbReference type="AlphaFoldDB" id="A0A9D2Q870"/>
<dbReference type="Gene3D" id="1.25.40.10">
    <property type="entry name" value="Tetratricopeptide repeat domain"/>
    <property type="match status" value="1"/>
</dbReference>
<dbReference type="Pfam" id="PF13424">
    <property type="entry name" value="TPR_12"/>
    <property type="match status" value="1"/>
</dbReference>
<reference evidence="2" key="1">
    <citation type="journal article" date="2021" name="PeerJ">
        <title>Extensive microbial diversity within the chicken gut microbiome revealed by metagenomics and culture.</title>
        <authorList>
            <person name="Gilroy R."/>
            <person name="Ravi A."/>
            <person name="Getino M."/>
            <person name="Pursley I."/>
            <person name="Horton D.L."/>
            <person name="Alikhan N.F."/>
            <person name="Baker D."/>
            <person name="Gharbi K."/>
            <person name="Hall N."/>
            <person name="Watson M."/>
            <person name="Adriaenssens E.M."/>
            <person name="Foster-Nyarko E."/>
            <person name="Jarju S."/>
            <person name="Secka A."/>
            <person name="Antonio M."/>
            <person name="Oren A."/>
            <person name="Chaudhuri R.R."/>
            <person name="La Ragione R."/>
            <person name="Hildebrand F."/>
            <person name="Pallen M.J."/>
        </authorList>
    </citation>
    <scope>NUCLEOTIDE SEQUENCE</scope>
    <source>
        <strain evidence="2">CHK196-7946</strain>
    </source>
</reference>
<evidence type="ECO:0000259" key="1">
    <source>
        <dbReference type="SMART" id="SM00382"/>
    </source>
</evidence>
<dbReference type="Proteomes" id="UP000823902">
    <property type="component" value="Unassembled WGS sequence"/>
</dbReference>
<comment type="caution">
    <text evidence="2">The sequence shown here is derived from an EMBL/GenBank/DDBJ whole genome shotgun (WGS) entry which is preliminary data.</text>
</comment>
<name>A0A9D2Q870_9FIRM</name>
<dbReference type="EMBL" id="DWVY01000007">
    <property type="protein sequence ID" value="HJC73718.1"/>
    <property type="molecule type" value="Genomic_DNA"/>
</dbReference>
<feature type="domain" description="AAA+ ATPase" evidence="1">
    <location>
        <begin position="175"/>
        <end position="309"/>
    </location>
</feature>